<organism evidence="1 2">
    <name type="scientific">Bacillus phage Wes44</name>
    <dbReference type="NCBI Taxonomy" id="2283012"/>
    <lineage>
        <taxon>Viruses</taxon>
        <taxon>Duplodnaviria</taxon>
        <taxon>Heunggongvirae</taxon>
        <taxon>Uroviricota</taxon>
        <taxon>Caudoviricetes</taxon>
        <taxon>Gutmannvirinae</taxon>
        <taxon>Carmenvirus</taxon>
        <taxon>Carmenvirus Wes44</taxon>
    </lineage>
</organism>
<name>A0A346FK35_9CAUD</name>
<protein>
    <submittedName>
        <fullName evidence="1">Uncharacterized protein</fullName>
    </submittedName>
</protein>
<evidence type="ECO:0000313" key="1">
    <source>
        <dbReference type="EMBL" id="AXN58340.1"/>
    </source>
</evidence>
<accession>A0A346FK35</accession>
<evidence type="ECO:0000313" key="2">
    <source>
        <dbReference type="Proteomes" id="UP000260494"/>
    </source>
</evidence>
<reference evidence="2" key="1">
    <citation type="submission" date="2018-07" db="EMBL/GenBank/DDBJ databases">
        <authorList>
            <person name="Himelright M."/>
            <person name="Eisemann E."/>
            <person name="Alder H."/>
            <person name="Craig M."/>
            <person name="Clem A."/>
            <person name="Temple L."/>
        </authorList>
    </citation>
    <scope>NUCLEOTIDE SEQUENCE [LARGE SCALE GENOMIC DNA]</scope>
</reference>
<keyword evidence="2" id="KW-1185">Reference proteome</keyword>
<gene>
    <name evidence="1" type="ORF">Wes44_31</name>
</gene>
<dbReference type="EMBL" id="MH598512">
    <property type="protein sequence ID" value="AXN58340.1"/>
    <property type="molecule type" value="Genomic_DNA"/>
</dbReference>
<proteinExistence type="predicted"/>
<dbReference type="Proteomes" id="UP000260494">
    <property type="component" value="Segment"/>
</dbReference>
<sequence>MALKIYCTECDEYTEVHHEFIYKEYGGVTVVCAYCGEKEDV</sequence>